<keyword evidence="1" id="KW-1133">Transmembrane helix</keyword>
<proteinExistence type="predicted"/>
<sequence length="42" mass="4772">MKKSFNFNLFKYVSAVGISLIGSEAFKISSAIYIYKISGDFW</sequence>
<organism evidence="2 3">
    <name type="scientific">Mycoplasmoides gallisepticum</name>
    <name type="common">Mycoplasma gallisepticum</name>
    <dbReference type="NCBI Taxonomy" id="2096"/>
    <lineage>
        <taxon>Bacteria</taxon>
        <taxon>Bacillati</taxon>
        <taxon>Mycoplasmatota</taxon>
        <taxon>Mycoplasmoidales</taxon>
        <taxon>Mycoplasmoidaceae</taxon>
        <taxon>Mycoplasmoides</taxon>
    </lineage>
</organism>
<evidence type="ECO:0000313" key="2">
    <source>
        <dbReference type="EMBL" id="SYV94285.1"/>
    </source>
</evidence>
<evidence type="ECO:0000313" key="3">
    <source>
        <dbReference type="Proteomes" id="UP000260136"/>
    </source>
</evidence>
<accession>A0A3B0PHK8</accession>
<keyword evidence="1" id="KW-0812">Transmembrane</keyword>
<evidence type="ECO:0000256" key="1">
    <source>
        <dbReference type="SAM" id="Phobius"/>
    </source>
</evidence>
<gene>
    <name evidence="2" type="ORF">NCTC10115_00604</name>
</gene>
<keyword evidence="1" id="KW-0472">Membrane</keyword>
<dbReference type="AlphaFoldDB" id="A0A3B0PHK8"/>
<name>A0A3B0PHK8_MYCGL</name>
<feature type="non-terminal residue" evidence="2">
    <location>
        <position position="42"/>
    </location>
</feature>
<reference evidence="3" key="1">
    <citation type="submission" date="2018-06" db="EMBL/GenBank/DDBJ databases">
        <authorList>
            <consortium name="Pathogen Informatics"/>
        </authorList>
    </citation>
    <scope>NUCLEOTIDE SEQUENCE [LARGE SCALE GENOMIC DNA]</scope>
    <source>
        <strain evidence="3">NCTC10115</strain>
    </source>
</reference>
<feature type="transmembrane region" description="Helical" evidence="1">
    <location>
        <begin position="12"/>
        <end position="35"/>
    </location>
</feature>
<dbReference type="Proteomes" id="UP000260136">
    <property type="component" value="Chromosome"/>
</dbReference>
<dbReference type="EMBL" id="LS991952">
    <property type="protein sequence ID" value="SYV94285.1"/>
    <property type="molecule type" value="Genomic_DNA"/>
</dbReference>
<protein>
    <submittedName>
        <fullName evidence="2">Uncharacterized protein</fullName>
    </submittedName>
</protein>